<reference evidence="3 4" key="1">
    <citation type="submission" date="2018-03" db="EMBL/GenBank/DDBJ databases">
        <title>Aeromonas veronii whole genome sequencing and analysis.</title>
        <authorList>
            <person name="Xie H."/>
            <person name="Liu T."/>
            <person name="Wang K."/>
        </authorList>
    </citation>
    <scope>NUCLEOTIDE SEQUENCE [LARGE SCALE GENOMIC DNA]</scope>
    <source>
        <strain evidence="3 4">XH.VA.1</strain>
    </source>
</reference>
<dbReference type="EMBL" id="PZKL01000037">
    <property type="protein sequence ID" value="PTH80140.1"/>
    <property type="molecule type" value="Genomic_DNA"/>
</dbReference>
<dbReference type="Pfam" id="PF23127">
    <property type="entry name" value="DotM_C"/>
    <property type="match status" value="1"/>
</dbReference>
<protein>
    <recommendedName>
        <fullName evidence="2">DotM C-terminal cytoplasmic domain-containing protein</fullName>
    </recommendedName>
</protein>
<feature type="transmembrane region" description="Helical" evidence="1">
    <location>
        <begin position="15"/>
        <end position="31"/>
    </location>
</feature>
<evidence type="ECO:0000256" key="1">
    <source>
        <dbReference type="SAM" id="Phobius"/>
    </source>
</evidence>
<keyword evidence="1" id="KW-1133">Transmembrane helix</keyword>
<dbReference type="InterPro" id="IPR056464">
    <property type="entry name" value="DotM_C"/>
</dbReference>
<feature type="domain" description="DotM C-terminal cytoplasmic" evidence="2">
    <location>
        <begin position="275"/>
        <end position="416"/>
    </location>
</feature>
<dbReference type="Proteomes" id="UP000241986">
    <property type="component" value="Unassembled WGS sequence"/>
</dbReference>
<gene>
    <name evidence="3" type="ORF">DAA48_16425</name>
</gene>
<dbReference type="RefSeq" id="WP_107684023.1">
    <property type="nucleotide sequence ID" value="NZ_PZKL01000037.1"/>
</dbReference>
<keyword evidence="1" id="KW-0812">Transmembrane</keyword>
<dbReference type="AlphaFoldDB" id="A0A2T4MZX5"/>
<evidence type="ECO:0000313" key="3">
    <source>
        <dbReference type="EMBL" id="PTH80140.1"/>
    </source>
</evidence>
<evidence type="ECO:0000313" key="4">
    <source>
        <dbReference type="Proteomes" id="UP000241986"/>
    </source>
</evidence>
<comment type="caution">
    <text evidence="3">The sequence shown here is derived from an EMBL/GenBank/DDBJ whole genome shotgun (WGS) entry which is preliminary data.</text>
</comment>
<keyword evidence="1" id="KW-0472">Membrane</keyword>
<proteinExistence type="predicted"/>
<organism evidence="3 4">
    <name type="scientific">Aeromonas veronii</name>
    <dbReference type="NCBI Taxonomy" id="654"/>
    <lineage>
        <taxon>Bacteria</taxon>
        <taxon>Pseudomonadati</taxon>
        <taxon>Pseudomonadota</taxon>
        <taxon>Gammaproteobacteria</taxon>
        <taxon>Aeromonadales</taxon>
        <taxon>Aeromonadaceae</taxon>
        <taxon>Aeromonas</taxon>
    </lineage>
</organism>
<feature type="transmembrane region" description="Helical" evidence="1">
    <location>
        <begin position="98"/>
        <end position="116"/>
    </location>
</feature>
<name>A0A2T4MZX5_AERVE</name>
<accession>A0A2T4MZX5</accession>
<sequence length="428" mass="49174">MSMKGGGGGQESSDVFFIVVLASILAVYFLLSHNFHIIAFFWKILRLIELGLFSWMPDWVPFYGKLEIGGVFNWLLNQPFRDIMPETVTMVDQRFGRWFSWIPASVMIYFGVKHIINSDKKTNIFSVNSLLKKSKPIYENIGNLDDVDPSKLELLYKRNKKETVEFGMALSPADFSLLSPPLGLEEEAKRDSSFQRSIWDGNDDFDHDLAERAFKAQLGKRYTGYDNLTKTEKKLYDFLASKMTFVADEMIVLTEAHVQSILGLSQKIKQDELTDEEKKLYKKLTSYLENKAKKKKVKNIKDVAMPDVSELERLIMSRDFEGQYKRIAAERVIRKHSFVRVGLMSMLEEARNGGVVSTTEFRWLKGEDRCLWYCMSTIGRRVSFSESGGCFAHWLIEKQIGRPLPQPEVTEAVEALFKALKLDVVVDA</sequence>
<evidence type="ECO:0000259" key="2">
    <source>
        <dbReference type="Pfam" id="PF23127"/>
    </source>
</evidence>